<protein>
    <submittedName>
        <fullName evidence="1">Uncharacterized protein</fullName>
    </submittedName>
</protein>
<sequence length="105" mass="11605">MLYVLLSTTGYGIYTNGDAWVSGEVRDADVSGFRAQLDSCSLLNHQLLSAKLMMEAADVLILYDSSSFSRKQANIKSILEDIEMDICYHHYDKAKSITMASCGPT</sequence>
<proteinExistence type="predicted"/>
<name>A0AAD6ADP6_9TELE</name>
<dbReference type="Proteomes" id="UP001219934">
    <property type="component" value="Unassembled WGS sequence"/>
</dbReference>
<organism evidence="1 2">
    <name type="scientific">Pogonophryne albipinna</name>
    <dbReference type="NCBI Taxonomy" id="1090488"/>
    <lineage>
        <taxon>Eukaryota</taxon>
        <taxon>Metazoa</taxon>
        <taxon>Chordata</taxon>
        <taxon>Craniata</taxon>
        <taxon>Vertebrata</taxon>
        <taxon>Euteleostomi</taxon>
        <taxon>Actinopterygii</taxon>
        <taxon>Neopterygii</taxon>
        <taxon>Teleostei</taxon>
        <taxon>Neoteleostei</taxon>
        <taxon>Acanthomorphata</taxon>
        <taxon>Eupercaria</taxon>
        <taxon>Perciformes</taxon>
        <taxon>Notothenioidei</taxon>
        <taxon>Pogonophryne</taxon>
    </lineage>
</organism>
<gene>
    <name evidence="1" type="ORF">JOQ06_021339</name>
</gene>
<keyword evidence="2" id="KW-1185">Reference proteome</keyword>
<comment type="caution">
    <text evidence="1">The sequence shown here is derived from an EMBL/GenBank/DDBJ whole genome shotgun (WGS) entry which is preliminary data.</text>
</comment>
<evidence type="ECO:0000313" key="2">
    <source>
        <dbReference type="Proteomes" id="UP001219934"/>
    </source>
</evidence>
<accession>A0AAD6ADP6</accession>
<dbReference type="AlphaFoldDB" id="A0AAD6ADP6"/>
<evidence type="ECO:0000313" key="1">
    <source>
        <dbReference type="EMBL" id="KAJ4922877.1"/>
    </source>
</evidence>
<reference evidence="1" key="1">
    <citation type="submission" date="2022-11" db="EMBL/GenBank/DDBJ databases">
        <title>Chromosome-level genome of Pogonophryne albipinna.</title>
        <authorList>
            <person name="Jo E."/>
        </authorList>
    </citation>
    <scope>NUCLEOTIDE SEQUENCE</scope>
    <source>
        <strain evidence="1">SGF0006</strain>
        <tissue evidence="1">Muscle</tissue>
    </source>
</reference>
<dbReference type="EMBL" id="JAPTMU010000054">
    <property type="protein sequence ID" value="KAJ4922877.1"/>
    <property type="molecule type" value="Genomic_DNA"/>
</dbReference>